<dbReference type="GeneID" id="54582929"/>
<dbReference type="PANTHER" id="PTHR43639">
    <property type="entry name" value="OXIDOREDUCTASE, SHORT-CHAIN DEHYDROGENASE/REDUCTASE FAMILY (AFU_ORTHOLOGUE AFUA_5G02870)"/>
    <property type="match status" value="1"/>
</dbReference>
<dbReference type="RefSeq" id="XP_033681228.1">
    <property type="nucleotide sequence ID" value="XM_033829599.1"/>
</dbReference>
<dbReference type="InterPro" id="IPR036291">
    <property type="entry name" value="NAD(P)-bd_dom_sf"/>
</dbReference>
<dbReference type="PRINTS" id="PR00081">
    <property type="entry name" value="GDHRDH"/>
</dbReference>
<keyword evidence="7" id="KW-1185">Reference proteome</keyword>
<evidence type="ECO:0000256" key="2">
    <source>
        <dbReference type="ARBA" id="ARBA00022857"/>
    </source>
</evidence>
<dbReference type="InterPro" id="IPR057326">
    <property type="entry name" value="KR_dom"/>
</dbReference>
<dbReference type="SMART" id="SM00822">
    <property type="entry name" value="PKS_KR"/>
    <property type="match status" value="1"/>
</dbReference>
<evidence type="ECO:0000256" key="1">
    <source>
        <dbReference type="ARBA" id="ARBA00006484"/>
    </source>
</evidence>
<comment type="similarity">
    <text evidence="1 4">Belongs to the short-chain dehydrogenases/reductases (SDR) family.</text>
</comment>
<dbReference type="PRINTS" id="PR00080">
    <property type="entry name" value="SDRFAMILY"/>
</dbReference>
<dbReference type="GO" id="GO:0016491">
    <property type="term" value="F:oxidoreductase activity"/>
    <property type="evidence" value="ECO:0007669"/>
    <property type="project" value="UniProtKB-KW"/>
</dbReference>
<dbReference type="InterPro" id="IPR020904">
    <property type="entry name" value="Sc_DH/Rdtase_CS"/>
</dbReference>
<dbReference type="Proteomes" id="UP000800094">
    <property type="component" value="Unassembled WGS sequence"/>
</dbReference>
<dbReference type="Pfam" id="PF00106">
    <property type="entry name" value="adh_short"/>
    <property type="match status" value="1"/>
</dbReference>
<gene>
    <name evidence="6" type="ORF">BU26DRAFT_521679</name>
</gene>
<reference evidence="6" key="1">
    <citation type="journal article" date="2020" name="Stud. Mycol.">
        <title>101 Dothideomycetes genomes: a test case for predicting lifestyles and emergence of pathogens.</title>
        <authorList>
            <person name="Haridas S."/>
            <person name="Albert R."/>
            <person name="Binder M."/>
            <person name="Bloem J."/>
            <person name="Labutti K."/>
            <person name="Salamov A."/>
            <person name="Andreopoulos B."/>
            <person name="Baker S."/>
            <person name="Barry K."/>
            <person name="Bills G."/>
            <person name="Bluhm B."/>
            <person name="Cannon C."/>
            <person name="Castanera R."/>
            <person name="Culley D."/>
            <person name="Daum C."/>
            <person name="Ezra D."/>
            <person name="Gonzalez J."/>
            <person name="Henrissat B."/>
            <person name="Kuo A."/>
            <person name="Liang C."/>
            <person name="Lipzen A."/>
            <person name="Lutzoni F."/>
            <person name="Magnuson J."/>
            <person name="Mondo S."/>
            <person name="Nolan M."/>
            <person name="Ohm R."/>
            <person name="Pangilinan J."/>
            <person name="Park H.-J."/>
            <person name="Ramirez L."/>
            <person name="Alfaro M."/>
            <person name="Sun H."/>
            <person name="Tritt A."/>
            <person name="Yoshinaga Y."/>
            <person name="Zwiers L.-H."/>
            <person name="Turgeon B."/>
            <person name="Goodwin S."/>
            <person name="Spatafora J."/>
            <person name="Crous P."/>
            <person name="Grigoriev I."/>
        </authorList>
    </citation>
    <scope>NUCLEOTIDE SEQUENCE</scope>
    <source>
        <strain evidence="6">CBS 122368</strain>
    </source>
</reference>
<evidence type="ECO:0000313" key="6">
    <source>
        <dbReference type="EMBL" id="KAF2246224.1"/>
    </source>
</evidence>
<feature type="domain" description="Ketoreductase" evidence="5">
    <location>
        <begin position="8"/>
        <end position="210"/>
    </location>
</feature>
<dbReference type="AlphaFoldDB" id="A0A6A6I6P0"/>
<keyword evidence="3" id="KW-0560">Oxidoreductase</keyword>
<keyword evidence="2" id="KW-0521">NADP</keyword>
<dbReference type="OrthoDB" id="47007at2759"/>
<dbReference type="FunFam" id="3.40.50.720:FF:000374">
    <property type="entry name" value="3-oxoacyl-(Acyl-carrier-protein) reductase"/>
    <property type="match status" value="1"/>
</dbReference>
<evidence type="ECO:0000256" key="3">
    <source>
        <dbReference type="ARBA" id="ARBA00023002"/>
    </source>
</evidence>
<proteinExistence type="inferred from homology"/>
<dbReference type="InterPro" id="IPR002347">
    <property type="entry name" value="SDR_fam"/>
</dbReference>
<protein>
    <submittedName>
        <fullName evidence="6">NAD(P)-binding protein</fullName>
    </submittedName>
</protein>
<dbReference type="Gene3D" id="3.40.50.720">
    <property type="entry name" value="NAD(P)-binding Rossmann-like Domain"/>
    <property type="match status" value="1"/>
</dbReference>
<evidence type="ECO:0000256" key="4">
    <source>
        <dbReference type="RuleBase" id="RU000363"/>
    </source>
</evidence>
<dbReference type="SUPFAM" id="SSF51735">
    <property type="entry name" value="NAD(P)-binding Rossmann-fold domains"/>
    <property type="match status" value="1"/>
</dbReference>
<dbReference type="PANTHER" id="PTHR43639:SF1">
    <property type="entry name" value="SHORT-CHAIN DEHYDROGENASE_REDUCTASE FAMILY PROTEIN"/>
    <property type="match status" value="1"/>
</dbReference>
<evidence type="ECO:0000313" key="7">
    <source>
        <dbReference type="Proteomes" id="UP000800094"/>
    </source>
</evidence>
<evidence type="ECO:0000259" key="5">
    <source>
        <dbReference type="SMART" id="SM00822"/>
    </source>
</evidence>
<accession>A0A6A6I6P0</accession>
<dbReference type="EMBL" id="ML987199">
    <property type="protein sequence ID" value="KAF2246224.1"/>
    <property type="molecule type" value="Genomic_DNA"/>
</dbReference>
<dbReference type="PROSITE" id="PS00061">
    <property type="entry name" value="ADH_SHORT"/>
    <property type="match status" value="1"/>
</dbReference>
<name>A0A6A6I6P0_9PLEO</name>
<organism evidence="6 7">
    <name type="scientific">Trematosphaeria pertusa</name>
    <dbReference type="NCBI Taxonomy" id="390896"/>
    <lineage>
        <taxon>Eukaryota</taxon>
        <taxon>Fungi</taxon>
        <taxon>Dikarya</taxon>
        <taxon>Ascomycota</taxon>
        <taxon>Pezizomycotina</taxon>
        <taxon>Dothideomycetes</taxon>
        <taxon>Pleosporomycetidae</taxon>
        <taxon>Pleosporales</taxon>
        <taxon>Massarineae</taxon>
        <taxon>Trematosphaeriaceae</taxon>
        <taxon>Trematosphaeria</taxon>
    </lineage>
</organism>
<sequence>MSRPFQEKLVIITGASRGLGAGLARYLAGKGADVVINYTSDNSTPAAKELAEELQSQHGVKAVVAQVDITTPEGPEKLMEIAKSNFTKDDGNFQIDFLINNAGVVNPAPMGSVTLGDFENTFKLNARAPLFVIQAAMPYLPNDRSGRIVNVSSITTSMGFWWQTCYAGTKGALEAMTRVWARELGERATVNSINPGAMATGMYTGLPKEMLEKVWSLNYMAPLARTREGIDSQETIDAAKDMGGRPAYLEEVAGIVGLLCMPEAGWITGQVIGSNGGGVMTKG</sequence>